<dbReference type="Pfam" id="PF07690">
    <property type="entry name" value="MFS_1"/>
    <property type="match status" value="1"/>
</dbReference>
<dbReference type="Proteomes" id="UP000030746">
    <property type="component" value="Unassembled WGS sequence"/>
</dbReference>
<reference evidence="2 3" key="1">
    <citation type="journal article" date="2013" name="Nature">
        <title>Insights into bilaterian evolution from three spiralian genomes.</title>
        <authorList>
            <person name="Simakov O."/>
            <person name="Marletaz F."/>
            <person name="Cho S.J."/>
            <person name="Edsinger-Gonzales E."/>
            <person name="Havlak P."/>
            <person name="Hellsten U."/>
            <person name="Kuo D.H."/>
            <person name="Larsson T."/>
            <person name="Lv J."/>
            <person name="Arendt D."/>
            <person name="Savage R."/>
            <person name="Osoegawa K."/>
            <person name="de Jong P."/>
            <person name="Grimwood J."/>
            <person name="Chapman J.A."/>
            <person name="Shapiro H."/>
            <person name="Aerts A."/>
            <person name="Otillar R.P."/>
            <person name="Terry A.Y."/>
            <person name="Boore J.L."/>
            <person name="Grigoriev I.V."/>
            <person name="Lindberg D.R."/>
            <person name="Seaver E.C."/>
            <person name="Weisblat D.A."/>
            <person name="Putnam N.H."/>
            <person name="Rokhsar D.S."/>
        </authorList>
    </citation>
    <scope>NUCLEOTIDE SEQUENCE [LARGE SCALE GENOMIC DNA]</scope>
</reference>
<dbReference type="SUPFAM" id="SSF103473">
    <property type="entry name" value="MFS general substrate transporter"/>
    <property type="match status" value="1"/>
</dbReference>
<dbReference type="InterPro" id="IPR036259">
    <property type="entry name" value="MFS_trans_sf"/>
</dbReference>
<gene>
    <name evidence="2" type="ORF">LOTGIDRAFT_228934</name>
</gene>
<evidence type="ECO:0000256" key="1">
    <source>
        <dbReference type="SAM" id="Phobius"/>
    </source>
</evidence>
<feature type="transmembrane region" description="Helical" evidence="1">
    <location>
        <begin position="371"/>
        <end position="391"/>
    </location>
</feature>
<dbReference type="PANTHER" id="PTHR20765">
    <property type="entry name" value="SOLUTE CARRIER FAMILY 43 MEMBER 3-RELATED"/>
    <property type="match status" value="1"/>
</dbReference>
<feature type="transmembrane region" description="Helical" evidence="1">
    <location>
        <begin position="461"/>
        <end position="478"/>
    </location>
</feature>
<dbReference type="OrthoDB" id="330047at2759"/>
<keyword evidence="1" id="KW-0472">Membrane</keyword>
<feature type="transmembrane region" description="Helical" evidence="1">
    <location>
        <begin position="283"/>
        <end position="307"/>
    </location>
</feature>
<feature type="transmembrane region" description="Helical" evidence="1">
    <location>
        <begin position="80"/>
        <end position="100"/>
    </location>
</feature>
<evidence type="ECO:0000313" key="3">
    <source>
        <dbReference type="Proteomes" id="UP000030746"/>
    </source>
</evidence>
<dbReference type="CTD" id="20247840"/>
<evidence type="ECO:0008006" key="4">
    <source>
        <dbReference type="Google" id="ProtNLM"/>
    </source>
</evidence>
<dbReference type="KEGG" id="lgi:LOTGIDRAFT_228934"/>
<feature type="transmembrane region" description="Helical" evidence="1">
    <location>
        <begin position="431"/>
        <end position="449"/>
    </location>
</feature>
<dbReference type="GO" id="GO:0022857">
    <property type="term" value="F:transmembrane transporter activity"/>
    <property type="evidence" value="ECO:0007669"/>
    <property type="project" value="InterPro"/>
</dbReference>
<dbReference type="Gene3D" id="1.20.1250.20">
    <property type="entry name" value="MFS general substrate transporter like domains"/>
    <property type="match status" value="1"/>
</dbReference>
<dbReference type="EMBL" id="KB202619">
    <property type="protein sequence ID" value="ESO88987.1"/>
    <property type="molecule type" value="Genomic_DNA"/>
</dbReference>
<dbReference type="HOGENOM" id="CLU_035676_1_1_1"/>
<dbReference type="RefSeq" id="XP_009060037.1">
    <property type="nucleotide sequence ID" value="XM_009061789.1"/>
</dbReference>
<feature type="transmembrane region" description="Helical" evidence="1">
    <location>
        <begin position="200"/>
        <end position="219"/>
    </location>
</feature>
<keyword evidence="1" id="KW-0812">Transmembrane</keyword>
<feature type="transmembrane region" description="Helical" evidence="1">
    <location>
        <begin position="136"/>
        <end position="154"/>
    </location>
</feature>
<sequence>MANMKRYITVVWCFLETLFFGGLIYGWGSLVFILKDEDVYADLCDGNQPEFNYSIPINQSVQVFNTSSSMKRGCNEQDSIFTLVFTVASFLFCAGCAVLGQVNYKFGTRVTRILSFLIFECGALMIAFVSPSVPALIFPGLTLIGVGGIPLLVTNAQIANLFQAGSSTIVGLMCGAFDGSSGVQLLVKLAHESGFSRQKSYFVLAGTHTLILVSTFLFLPKGFIPRYDAPIETEIPEGNSKTVEMKLIKDKSEEKFESVPPIQAELIPEQSVEKPKLPPLRSCILSSTYILHVMWVCVLQLRFYYYIASLNPWLDLILERDHEQVSYFTNVSMYMLIGGIITSPLVGVVFDLCKLISINSHSELRKTLLPAVPPLIIGSSLGVLLSILVLIPSPTILYVIFIVVTIYRSFLYSVAAAFLNTMFPSEYFGLLYGWMVITAGIFSFLQYALFKWSEATNFSQVNIFFLCFMFVSFFHPLYQWWRCRKAESVAISED</sequence>
<feature type="transmembrane region" description="Helical" evidence="1">
    <location>
        <begin position="112"/>
        <end position="130"/>
    </location>
</feature>
<feature type="transmembrane region" description="Helical" evidence="1">
    <location>
        <begin position="397"/>
        <end position="419"/>
    </location>
</feature>
<proteinExistence type="predicted"/>
<dbReference type="PANTHER" id="PTHR20765:SF1">
    <property type="entry name" value="EQUILIBRATIVE NUCLEOBASE TRANSPORTER 1"/>
    <property type="match status" value="1"/>
</dbReference>
<organism evidence="2 3">
    <name type="scientific">Lottia gigantea</name>
    <name type="common">Giant owl limpet</name>
    <dbReference type="NCBI Taxonomy" id="225164"/>
    <lineage>
        <taxon>Eukaryota</taxon>
        <taxon>Metazoa</taxon>
        <taxon>Spiralia</taxon>
        <taxon>Lophotrochozoa</taxon>
        <taxon>Mollusca</taxon>
        <taxon>Gastropoda</taxon>
        <taxon>Patellogastropoda</taxon>
        <taxon>Lottioidea</taxon>
        <taxon>Lottiidae</taxon>
        <taxon>Lottia</taxon>
    </lineage>
</organism>
<feature type="transmembrane region" description="Helical" evidence="1">
    <location>
        <begin position="327"/>
        <end position="350"/>
    </location>
</feature>
<dbReference type="GeneID" id="20247840"/>
<feature type="transmembrane region" description="Helical" evidence="1">
    <location>
        <begin position="7"/>
        <end position="27"/>
    </location>
</feature>
<keyword evidence="3" id="KW-1185">Reference proteome</keyword>
<dbReference type="InterPro" id="IPR011701">
    <property type="entry name" value="MFS"/>
</dbReference>
<name>V3ZX89_LOTGI</name>
<keyword evidence="1" id="KW-1133">Transmembrane helix</keyword>
<accession>V3ZX89</accession>
<dbReference type="InterPro" id="IPR027197">
    <property type="entry name" value="SLC43A3"/>
</dbReference>
<dbReference type="OMA" id="GCFIMGQ"/>
<dbReference type="AlphaFoldDB" id="V3ZX89"/>
<protein>
    <recommendedName>
        <fullName evidence="4">Major facilitator superfamily (MFS) profile domain-containing protein</fullName>
    </recommendedName>
</protein>
<evidence type="ECO:0000313" key="2">
    <source>
        <dbReference type="EMBL" id="ESO88987.1"/>
    </source>
</evidence>